<keyword evidence="2" id="KW-0238">DNA-binding</keyword>
<dbReference type="PROSITE" id="PS50042">
    <property type="entry name" value="CNMP_BINDING_3"/>
    <property type="match status" value="1"/>
</dbReference>
<gene>
    <name evidence="5" type="ORF">SAMN04488540_105204</name>
</gene>
<dbReference type="SUPFAM" id="SSF51206">
    <property type="entry name" value="cAMP-binding domain-like"/>
    <property type="match status" value="1"/>
</dbReference>
<evidence type="ECO:0000256" key="2">
    <source>
        <dbReference type="ARBA" id="ARBA00023125"/>
    </source>
</evidence>
<keyword evidence="5" id="KW-0808">Transferase</keyword>
<dbReference type="Proteomes" id="UP000199527">
    <property type="component" value="Unassembled WGS sequence"/>
</dbReference>
<keyword evidence="1" id="KW-0805">Transcription regulation</keyword>
<dbReference type="CDD" id="cd00038">
    <property type="entry name" value="CAP_ED"/>
    <property type="match status" value="1"/>
</dbReference>
<dbReference type="InterPro" id="IPR000595">
    <property type="entry name" value="cNMP-bd_dom"/>
</dbReference>
<dbReference type="GO" id="GO:0016301">
    <property type="term" value="F:kinase activity"/>
    <property type="evidence" value="ECO:0007669"/>
    <property type="project" value="UniProtKB-KW"/>
</dbReference>
<dbReference type="InterPro" id="IPR012318">
    <property type="entry name" value="HTH_CRP"/>
</dbReference>
<reference evidence="6" key="1">
    <citation type="submission" date="2016-10" db="EMBL/GenBank/DDBJ databases">
        <authorList>
            <person name="Varghese N."/>
            <person name="Submissions S."/>
        </authorList>
    </citation>
    <scope>NUCLEOTIDE SEQUENCE [LARGE SCALE GENOMIC DNA]</scope>
    <source>
        <strain evidence="6">DSM 23317</strain>
    </source>
</reference>
<keyword evidence="3" id="KW-0804">Transcription</keyword>
<evidence type="ECO:0000259" key="4">
    <source>
        <dbReference type="PROSITE" id="PS50042"/>
    </source>
</evidence>
<sequence>MKRNFTQTSLGNPKRRLEKVDCARCVVRDRLLFAGLDVETDRLVLSPIDHYHFEPGATIYHQGQQAPAVYSIRNGSVKLSLYSSASGDRIVRLLGTGSAIGLEALIEQDYQHSAVTIGPTNLCRIPVSTLHQLGKRQPELYQRLMAQWQEQSLLADNHHVYLTQGPVQKRVINLLCILESLLSDQFATFYLPSNQDCASLLATSEESVSRAMAALKRQGFLRKASAHNWSLC</sequence>
<dbReference type="SUPFAM" id="SSF46785">
    <property type="entry name" value="Winged helix' DNA-binding domain"/>
    <property type="match status" value="1"/>
</dbReference>
<evidence type="ECO:0000313" key="6">
    <source>
        <dbReference type="Proteomes" id="UP000199527"/>
    </source>
</evidence>
<evidence type="ECO:0000256" key="1">
    <source>
        <dbReference type="ARBA" id="ARBA00023015"/>
    </source>
</evidence>
<dbReference type="RefSeq" id="WP_090364818.1">
    <property type="nucleotide sequence ID" value="NZ_FNEM01000005.1"/>
</dbReference>
<proteinExistence type="predicted"/>
<dbReference type="GO" id="GO:0005829">
    <property type="term" value="C:cytosol"/>
    <property type="evidence" value="ECO:0007669"/>
    <property type="project" value="TreeGrafter"/>
</dbReference>
<dbReference type="PANTHER" id="PTHR24567">
    <property type="entry name" value="CRP FAMILY TRANSCRIPTIONAL REGULATORY PROTEIN"/>
    <property type="match status" value="1"/>
</dbReference>
<dbReference type="OrthoDB" id="7643467at2"/>
<keyword evidence="5" id="KW-0418">Kinase</keyword>
<feature type="domain" description="Cyclic nucleotide-binding" evidence="4">
    <location>
        <begin position="32"/>
        <end position="151"/>
    </location>
</feature>
<dbReference type="AlphaFoldDB" id="A0A1G8RM29"/>
<dbReference type="Gene3D" id="1.10.10.10">
    <property type="entry name" value="Winged helix-like DNA-binding domain superfamily/Winged helix DNA-binding domain"/>
    <property type="match status" value="1"/>
</dbReference>
<dbReference type="InterPro" id="IPR014710">
    <property type="entry name" value="RmlC-like_jellyroll"/>
</dbReference>
<evidence type="ECO:0000313" key="5">
    <source>
        <dbReference type="EMBL" id="SDJ17440.1"/>
    </source>
</evidence>
<protein>
    <submittedName>
        <fullName evidence="5">cAMP-binding domain of CRP or a regulatory subunit of cAMP-dependent protein kinases</fullName>
    </submittedName>
</protein>
<dbReference type="GO" id="GO:0003700">
    <property type="term" value="F:DNA-binding transcription factor activity"/>
    <property type="evidence" value="ECO:0007669"/>
    <property type="project" value="TreeGrafter"/>
</dbReference>
<accession>A0A1G8RM29</accession>
<organism evidence="5 6">
    <name type="scientific">Ferrimonas sediminum</name>
    <dbReference type="NCBI Taxonomy" id="718193"/>
    <lineage>
        <taxon>Bacteria</taxon>
        <taxon>Pseudomonadati</taxon>
        <taxon>Pseudomonadota</taxon>
        <taxon>Gammaproteobacteria</taxon>
        <taxon>Alteromonadales</taxon>
        <taxon>Ferrimonadaceae</taxon>
        <taxon>Ferrimonas</taxon>
    </lineage>
</organism>
<dbReference type="InterPro" id="IPR036390">
    <property type="entry name" value="WH_DNA-bd_sf"/>
</dbReference>
<dbReference type="Pfam" id="PF13545">
    <property type="entry name" value="HTH_Crp_2"/>
    <property type="match status" value="1"/>
</dbReference>
<dbReference type="Pfam" id="PF00027">
    <property type="entry name" value="cNMP_binding"/>
    <property type="match status" value="1"/>
</dbReference>
<dbReference type="PANTHER" id="PTHR24567:SF28">
    <property type="entry name" value="LISTERIOLYSIN REGULATORY PROTEIN"/>
    <property type="match status" value="1"/>
</dbReference>
<keyword evidence="6" id="KW-1185">Reference proteome</keyword>
<dbReference type="GO" id="GO:0003677">
    <property type="term" value="F:DNA binding"/>
    <property type="evidence" value="ECO:0007669"/>
    <property type="project" value="UniProtKB-KW"/>
</dbReference>
<dbReference type="InterPro" id="IPR036388">
    <property type="entry name" value="WH-like_DNA-bd_sf"/>
</dbReference>
<name>A0A1G8RM29_9GAMM</name>
<dbReference type="InterPro" id="IPR018490">
    <property type="entry name" value="cNMP-bd_dom_sf"/>
</dbReference>
<dbReference type="Gene3D" id="2.60.120.10">
    <property type="entry name" value="Jelly Rolls"/>
    <property type="match status" value="1"/>
</dbReference>
<dbReference type="SMART" id="SM00100">
    <property type="entry name" value="cNMP"/>
    <property type="match status" value="1"/>
</dbReference>
<dbReference type="EMBL" id="FNEM01000005">
    <property type="protein sequence ID" value="SDJ17440.1"/>
    <property type="molecule type" value="Genomic_DNA"/>
</dbReference>
<evidence type="ECO:0000256" key="3">
    <source>
        <dbReference type="ARBA" id="ARBA00023163"/>
    </source>
</evidence>
<dbReference type="InterPro" id="IPR050397">
    <property type="entry name" value="Env_Response_Regulators"/>
</dbReference>